<proteinExistence type="predicted"/>
<name>A0A6A5GMZ3_CAERE</name>
<feature type="compositionally biased region" description="Acidic residues" evidence="1">
    <location>
        <begin position="189"/>
        <end position="202"/>
    </location>
</feature>
<gene>
    <name evidence="2" type="ORF">GCK72_012368</name>
</gene>
<dbReference type="GO" id="GO:0005634">
    <property type="term" value="C:nucleus"/>
    <property type="evidence" value="ECO:0007669"/>
    <property type="project" value="TreeGrafter"/>
</dbReference>
<dbReference type="KEGG" id="crq:GCK72_012368"/>
<dbReference type="AlphaFoldDB" id="A0A6A5GMZ3"/>
<protein>
    <submittedName>
        <fullName evidence="2">Uncharacterized protein</fullName>
    </submittedName>
</protein>
<dbReference type="GeneID" id="78775470"/>
<evidence type="ECO:0000313" key="2">
    <source>
        <dbReference type="EMBL" id="KAF1755915.1"/>
    </source>
</evidence>
<dbReference type="EMBL" id="WUAV01000004">
    <property type="protein sequence ID" value="KAF1755915.1"/>
    <property type="molecule type" value="Genomic_DNA"/>
</dbReference>
<dbReference type="RefSeq" id="XP_053583825.1">
    <property type="nucleotide sequence ID" value="XM_053729053.1"/>
</dbReference>
<feature type="region of interest" description="Disordered" evidence="1">
    <location>
        <begin position="278"/>
        <end position="298"/>
    </location>
</feature>
<dbReference type="CTD" id="78775470"/>
<accession>A0A6A5GMZ3</accession>
<evidence type="ECO:0000313" key="3">
    <source>
        <dbReference type="Proteomes" id="UP000483820"/>
    </source>
</evidence>
<dbReference type="InterPro" id="IPR005020">
    <property type="entry name" value="LIN-8"/>
</dbReference>
<dbReference type="PANTHER" id="PTHR32020">
    <property type="entry name" value="LIN-8 DOMAIN CONTAINING-RELATED"/>
    <property type="match status" value="1"/>
</dbReference>
<feature type="compositionally biased region" description="Pro residues" evidence="1">
    <location>
        <begin position="207"/>
        <end position="218"/>
    </location>
</feature>
<sequence length="368" mass="41352">MQSEMRMPKQEPVARPLWEELPVPPHVVLPSLPIENPGAHMTMPQYLFAIQAPNVQEQKWATVVSRNSKQLLEWIILDSSTKYPMEGAKNRANIHKWYCTTAVSVYKRTGLVVHPSIIRDCLRSAKQHLYNRLLKHIKTDKLSPKEVEEKLWAWPTYPFVKPFRTEKMEKKMRSANLVDENGAPIVIDLGEDDSDDDDDEELMLPAPATPAPATPAPATPASVKPTLPLNAIKAEYYSATPVKRRHAEVVPDQSTIATSYLPATMPKASFAFIPADQTMDTSGPMEPDSSASVNPAPSEQDLQDFEADMMAIHRDVMRKARKDPKKMDLIRAAHAQMMAEINTTKTNDLGEMFMNVGRRNLGNVFNTD</sequence>
<dbReference type="Pfam" id="PF03353">
    <property type="entry name" value="Lin-8"/>
    <property type="match status" value="1"/>
</dbReference>
<dbReference type="PANTHER" id="PTHR32020:SF3">
    <property type="entry name" value="ARID DOMAIN-CONTAINING PROTEIN-RELATED"/>
    <property type="match status" value="1"/>
</dbReference>
<feature type="region of interest" description="Disordered" evidence="1">
    <location>
        <begin position="189"/>
        <end position="224"/>
    </location>
</feature>
<comment type="caution">
    <text evidence="2">The sequence shown here is derived from an EMBL/GenBank/DDBJ whole genome shotgun (WGS) entry which is preliminary data.</text>
</comment>
<organism evidence="2 3">
    <name type="scientific">Caenorhabditis remanei</name>
    <name type="common">Caenorhabditis vulgaris</name>
    <dbReference type="NCBI Taxonomy" id="31234"/>
    <lineage>
        <taxon>Eukaryota</taxon>
        <taxon>Metazoa</taxon>
        <taxon>Ecdysozoa</taxon>
        <taxon>Nematoda</taxon>
        <taxon>Chromadorea</taxon>
        <taxon>Rhabditida</taxon>
        <taxon>Rhabditina</taxon>
        <taxon>Rhabditomorpha</taxon>
        <taxon>Rhabditoidea</taxon>
        <taxon>Rhabditidae</taxon>
        <taxon>Peloderinae</taxon>
        <taxon>Caenorhabditis</taxon>
    </lineage>
</organism>
<reference evidence="2 3" key="1">
    <citation type="submission" date="2019-12" db="EMBL/GenBank/DDBJ databases">
        <title>Chromosome-level assembly of the Caenorhabditis remanei genome.</title>
        <authorList>
            <person name="Teterina A.A."/>
            <person name="Willis J.H."/>
            <person name="Phillips P.C."/>
        </authorList>
    </citation>
    <scope>NUCLEOTIDE SEQUENCE [LARGE SCALE GENOMIC DNA]</scope>
    <source>
        <strain evidence="2 3">PX506</strain>
        <tissue evidence="2">Whole organism</tissue>
    </source>
</reference>
<dbReference type="Proteomes" id="UP000483820">
    <property type="component" value="Chromosome IV"/>
</dbReference>
<evidence type="ECO:0000256" key="1">
    <source>
        <dbReference type="SAM" id="MobiDB-lite"/>
    </source>
</evidence>